<evidence type="ECO:0000313" key="2">
    <source>
        <dbReference type="EMBL" id="RHX99085.1"/>
    </source>
</evidence>
<evidence type="ECO:0000313" key="11">
    <source>
        <dbReference type="Proteomes" id="UP000266239"/>
    </source>
</evidence>
<evidence type="ECO:0000313" key="12">
    <source>
        <dbReference type="Proteomes" id="UP000266643"/>
    </source>
</evidence>
<evidence type="ECO:0000256" key="1">
    <source>
        <dbReference type="SAM" id="Phobius"/>
    </source>
</evidence>
<organism evidence="2 11">
    <name type="scientific">Aphanomyces astaci</name>
    <name type="common">Crayfish plague agent</name>
    <dbReference type="NCBI Taxonomy" id="112090"/>
    <lineage>
        <taxon>Eukaryota</taxon>
        <taxon>Sar</taxon>
        <taxon>Stramenopiles</taxon>
        <taxon>Oomycota</taxon>
        <taxon>Saprolegniomycetes</taxon>
        <taxon>Saprolegniales</taxon>
        <taxon>Verrucalvaceae</taxon>
        <taxon>Aphanomyces</taxon>
    </lineage>
</organism>
<evidence type="ECO:0000313" key="9">
    <source>
        <dbReference type="Proteomes" id="UP000265427"/>
    </source>
</evidence>
<evidence type="ECO:0000313" key="15">
    <source>
        <dbReference type="Proteomes" id="UP000286510"/>
    </source>
</evidence>
<protein>
    <submittedName>
        <fullName evidence="2">Uncharacterized protein</fullName>
    </submittedName>
</protein>
<evidence type="ECO:0000313" key="14">
    <source>
        <dbReference type="Proteomes" id="UP000283543"/>
    </source>
</evidence>
<name>A0A396ZWT4_APHAT</name>
<dbReference type="Proteomes" id="UP000266643">
    <property type="component" value="Unassembled WGS sequence"/>
</dbReference>
<accession>A0A396ZWT4</accession>
<comment type="caution">
    <text evidence="2">The sequence shown here is derived from an EMBL/GenBank/DDBJ whole genome shotgun (WGS) entry which is preliminary data.</text>
</comment>
<dbReference type="EMBL" id="QUTB01005495">
    <property type="protein sequence ID" value="RHY55071.1"/>
    <property type="molecule type" value="Genomic_DNA"/>
</dbReference>
<dbReference type="AlphaFoldDB" id="A0A396ZWT4"/>
<evidence type="ECO:0000313" key="3">
    <source>
        <dbReference type="EMBL" id="RHY10767.1"/>
    </source>
</evidence>
<dbReference type="EMBL" id="QUTE01021832">
    <property type="protein sequence ID" value="RHY83137.1"/>
    <property type="molecule type" value="Genomic_DNA"/>
</dbReference>
<dbReference type="EMBL" id="QUSZ01005214">
    <property type="protein sequence ID" value="RHY10767.1"/>
    <property type="molecule type" value="Genomic_DNA"/>
</dbReference>
<dbReference type="EMBL" id="QUTD01005211">
    <property type="protein sequence ID" value="RHY63362.1"/>
    <property type="molecule type" value="Genomic_DNA"/>
</dbReference>
<keyword evidence="1" id="KW-0812">Transmembrane</keyword>
<dbReference type="Proteomes" id="UP000286510">
    <property type="component" value="Unassembled WGS sequence"/>
</dbReference>
<evidence type="ECO:0000313" key="13">
    <source>
        <dbReference type="Proteomes" id="UP000275652"/>
    </source>
</evidence>
<keyword evidence="1" id="KW-0472">Membrane</keyword>
<reference evidence="8 13" key="1">
    <citation type="journal article" date="2018" name="J. Invertebr. Pathol.">
        <title>New genotyping method for the causative agent of crayfish plague (Aphanomyces astaci) based on whole genome data.</title>
        <authorList>
            <person name="Minardi D."/>
            <person name="Studholme D.J."/>
            <person name="van der Giezen M."/>
            <person name="Pretto T."/>
            <person name="Oidtmann B."/>
        </authorList>
    </citation>
    <scope>NUCLEOTIDE SEQUENCE [LARGE SCALE GENOMIC DNA]</scope>
    <source>
        <strain evidence="8 13">KB13</strain>
    </source>
</reference>
<reference evidence="9 10" key="2">
    <citation type="submission" date="2018-08" db="EMBL/GenBank/DDBJ databases">
        <title>Aphanomyces genome sequencing and annotation.</title>
        <authorList>
            <person name="Minardi D."/>
            <person name="Oidtmann B."/>
            <person name="Van Der Giezen M."/>
            <person name="Studholme D.J."/>
        </authorList>
    </citation>
    <scope>NUCLEOTIDE SEQUENCE [LARGE SCALE GENOMIC DNA]</scope>
    <source>
        <strain evidence="6 10">197901</strain>
        <strain evidence="5 12">D2</strain>
        <strain evidence="7 15">FDL457</strain>
        <strain evidence="3 9">Kv</strain>
        <strain evidence="4 14">Si</strain>
        <strain evidence="2 11">Yx</strain>
    </source>
</reference>
<dbReference type="Proteomes" id="UP000283543">
    <property type="component" value="Unassembled WGS sequence"/>
</dbReference>
<evidence type="ECO:0000313" key="7">
    <source>
        <dbReference type="EMBL" id="RHY84396.1"/>
    </source>
</evidence>
<dbReference type="Proteomes" id="UP000265427">
    <property type="component" value="Unassembled WGS sequence"/>
</dbReference>
<evidence type="ECO:0000313" key="6">
    <source>
        <dbReference type="EMBL" id="RHY83137.1"/>
    </source>
</evidence>
<keyword evidence="1" id="KW-1133">Transmembrane helix</keyword>
<sequence>MGATKATQELSPLLKCSPLTSTPSSSPAYGDPIIVTVPVKSTRSVRIQTKPKAEEVYPLPWFRSPDMPKKPIRMILKKDAPKSAIATWWASLTSTFDGDKCMHVLVAAILVCTIIVILSILYDSGKKIAANDSPKFMLRGNS</sequence>
<dbReference type="Proteomes" id="UP000266196">
    <property type="component" value="Unassembled WGS sequence"/>
</dbReference>
<evidence type="ECO:0000313" key="10">
    <source>
        <dbReference type="Proteomes" id="UP000266196"/>
    </source>
</evidence>
<dbReference type="EMBL" id="QUTI01054837">
    <property type="protein sequence ID" value="RLN99077.1"/>
    <property type="molecule type" value="Genomic_DNA"/>
</dbReference>
<evidence type="ECO:0000313" key="5">
    <source>
        <dbReference type="EMBL" id="RHY63362.1"/>
    </source>
</evidence>
<dbReference type="EMBL" id="QUTA01010872">
    <property type="protein sequence ID" value="RHX99085.1"/>
    <property type="molecule type" value="Genomic_DNA"/>
</dbReference>
<dbReference type="Proteomes" id="UP000266239">
    <property type="component" value="Unassembled WGS sequence"/>
</dbReference>
<proteinExistence type="predicted"/>
<evidence type="ECO:0000313" key="8">
    <source>
        <dbReference type="EMBL" id="RLN99077.1"/>
    </source>
</evidence>
<gene>
    <name evidence="2" type="ORF">DYB25_004153</name>
    <name evidence="7" type="ORF">DYB26_009892</name>
    <name evidence="8" type="ORF">DYB28_002373</name>
    <name evidence="5" type="ORF">DYB30_004151</name>
    <name evidence="6" type="ORF">DYB31_008933</name>
    <name evidence="4" type="ORF">DYB34_006098</name>
    <name evidence="3" type="ORF">DYB36_006709</name>
</gene>
<dbReference type="Proteomes" id="UP000275652">
    <property type="component" value="Unassembled WGS sequence"/>
</dbReference>
<dbReference type="EMBL" id="QUTF01024829">
    <property type="protein sequence ID" value="RHY84396.1"/>
    <property type="molecule type" value="Genomic_DNA"/>
</dbReference>
<feature type="transmembrane region" description="Helical" evidence="1">
    <location>
        <begin position="102"/>
        <end position="122"/>
    </location>
</feature>
<evidence type="ECO:0000313" key="4">
    <source>
        <dbReference type="EMBL" id="RHY55071.1"/>
    </source>
</evidence>